<dbReference type="InterPro" id="IPR036259">
    <property type="entry name" value="MFS_trans_sf"/>
</dbReference>
<dbReference type="Proteomes" id="UP000886844">
    <property type="component" value="Unassembled WGS sequence"/>
</dbReference>
<protein>
    <submittedName>
        <fullName evidence="10">MFS transporter</fullName>
    </submittedName>
</protein>
<feature type="transmembrane region" description="Helical" evidence="8">
    <location>
        <begin position="106"/>
        <end position="129"/>
    </location>
</feature>
<organism evidence="10 11">
    <name type="scientific">Candidatus Alistipes intestinigallinarum</name>
    <dbReference type="NCBI Taxonomy" id="2838440"/>
    <lineage>
        <taxon>Bacteria</taxon>
        <taxon>Pseudomonadati</taxon>
        <taxon>Bacteroidota</taxon>
        <taxon>Bacteroidia</taxon>
        <taxon>Bacteroidales</taxon>
        <taxon>Rikenellaceae</taxon>
        <taxon>Alistipes</taxon>
    </lineage>
</organism>
<accession>A0A9D2CAF1</accession>
<dbReference type="GO" id="GO:0008643">
    <property type="term" value="P:carbohydrate transport"/>
    <property type="evidence" value="ECO:0007669"/>
    <property type="project" value="InterPro"/>
</dbReference>
<comment type="subcellular location">
    <subcellularLocation>
        <location evidence="1">Cell membrane</location>
        <topology evidence="1">Multi-pass membrane protein</topology>
    </subcellularLocation>
</comment>
<dbReference type="GO" id="GO:0015293">
    <property type="term" value="F:symporter activity"/>
    <property type="evidence" value="ECO:0007669"/>
    <property type="project" value="InterPro"/>
</dbReference>
<dbReference type="GO" id="GO:0006814">
    <property type="term" value="P:sodium ion transport"/>
    <property type="evidence" value="ECO:0007669"/>
    <property type="project" value="InterPro"/>
</dbReference>
<comment type="caution">
    <text evidence="10">The sequence shown here is derived from an EMBL/GenBank/DDBJ whole genome shotgun (WGS) entry which is preliminary data.</text>
</comment>
<evidence type="ECO:0000313" key="10">
    <source>
        <dbReference type="EMBL" id="HIY68236.1"/>
    </source>
</evidence>
<sequence length="460" mass="51235">MIKFREKIAYGFGDMSSSMFWKIIGMYMLFFYTDVFGLAPAAVGTMFLLTRIWDTVNDPIMGMIADRTHTRWGRFRPYLLWGAVPFAVIGVLAFSTPDLTPGWKLVYAYATYTLLMMVYTMVNVPYASLLGVISSDPGERNTLSSYRMFFAYLGSFIAVGLAEPLVGLFSDLGGVHSEAHGWQYTMAVFGAVCAGLFVLCFKWTRERVTLCAPKNTSVGKDLRDLLVNRPWWILLGAGIAALIFNSIRDGATIYYFKYYVLDDGVSGFGGGLFSLSALYLMLGQLSNMVGVVLASPLSNRFGKRTIYMGAMVVACVLSVIFYAFSPDQLLGIFLFQALISICAGCIFPLLWSMYADIADFSEWKTGRRATGLIFSSSSMSQKLGWTLGGAVTGWLLGYYGFQANAAQSEEAIRGIRMMLSYLPAIGAFLSVVLIWLYPLSERRVQIISRKLQQRRNELQH</sequence>
<dbReference type="SUPFAM" id="SSF103473">
    <property type="entry name" value="MFS general substrate transporter"/>
    <property type="match status" value="1"/>
</dbReference>
<reference evidence="10" key="1">
    <citation type="journal article" date="2021" name="PeerJ">
        <title>Extensive microbial diversity within the chicken gut microbiome revealed by metagenomics and culture.</title>
        <authorList>
            <person name="Gilroy R."/>
            <person name="Ravi A."/>
            <person name="Getino M."/>
            <person name="Pursley I."/>
            <person name="Horton D.L."/>
            <person name="Alikhan N.F."/>
            <person name="Baker D."/>
            <person name="Gharbi K."/>
            <person name="Hall N."/>
            <person name="Watson M."/>
            <person name="Adriaenssens E.M."/>
            <person name="Foster-Nyarko E."/>
            <person name="Jarju S."/>
            <person name="Secka A."/>
            <person name="Antonio M."/>
            <person name="Oren A."/>
            <person name="Chaudhuri R.R."/>
            <person name="La Ragione R."/>
            <person name="Hildebrand F."/>
            <person name="Pallen M.J."/>
        </authorList>
    </citation>
    <scope>NUCLEOTIDE SEQUENCE</scope>
    <source>
        <strain evidence="10">5134</strain>
    </source>
</reference>
<keyword evidence="5 8" id="KW-0812">Transmembrane</keyword>
<keyword evidence="3" id="KW-0813">Transport</keyword>
<evidence type="ECO:0000256" key="4">
    <source>
        <dbReference type="ARBA" id="ARBA00022475"/>
    </source>
</evidence>
<dbReference type="PANTHER" id="PTHR11328:SF24">
    <property type="entry name" value="MAJOR FACILITATOR SUPERFAMILY (MFS) PROFILE DOMAIN-CONTAINING PROTEIN"/>
    <property type="match status" value="1"/>
</dbReference>
<feature type="transmembrane region" description="Helical" evidence="8">
    <location>
        <begin position="149"/>
        <end position="169"/>
    </location>
</feature>
<dbReference type="InterPro" id="IPR039672">
    <property type="entry name" value="MFS_2"/>
</dbReference>
<reference evidence="10" key="2">
    <citation type="submission" date="2021-04" db="EMBL/GenBank/DDBJ databases">
        <authorList>
            <person name="Gilroy R."/>
        </authorList>
    </citation>
    <scope>NUCLEOTIDE SEQUENCE</scope>
    <source>
        <strain evidence="10">5134</strain>
    </source>
</reference>
<gene>
    <name evidence="10" type="ORF">H9828_02320</name>
</gene>
<comment type="similarity">
    <text evidence="2">Belongs to the sodium:galactoside symporter (TC 2.A.2) family.</text>
</comment>
<evidence type="ECO:0000256" key="6">
    <source>
        <dbReference type="ARBA" id="ARBA00022989"/>
    </source>
</evidence>
<evidence type="ECO:0000256" key="3">
    <source>
        <dbReference type="ARBA" id="ARBA00022448"/>
    </source>
</evidence>
<dbReference type="AlphaFoldDB" id="A0A9D2CAF1"/>
<evidence type="ECO:0000256" key="8">
    <source>
        <dbReference type="SAM" id="Phobius"/>
    </source>
</evidence>
<keyword evidence="4" id="KW-1003">Cell membrane</keyword>
<dbReference type="InterPro" id="IPR018043">
    <property type="entry name" value="Na/Gal_symport_CS"/>
</dbReference>
<evidence type="ECO:0000256" key="2">
    <source>
        <dbReference type="ARBA" id="ARBA00009617"/>
    </source>
</evidence>
<feature type="transmembrane region" description="Helical" evidence="8">
    <location>
        <begin position="306"/>
        <end position="324"/>
    </location>
</feature>
<feature type="transmembrane region" description="Helical" evidence="8">
    <location>
        <begin position="383"/>
        <end position="401"/>
    </location>
</feature>
<dbReference type="InterPro" id="IPR001927">
    <property type="entry name" value="Na/Gal_symport"/>
</dbReference>
<feature type="transmembrane region" description="Helical" evidence="8">
    <location>
        <begin position="267"/>
        <end position="294"/>
    </location>
</feature>
<evidence type="ECO:0000259" key="9">
    <source>
        <dbReference type="PROSITE" id="PS50850"/>
    </source>
</evidence>
<evidence type="ECO:0000256" key="5">
    <source>
        <dbReference type="ARBA" id="ARBA00022692"/>
    </source>
</evidence>
<dbReference type="EMBL" id="DXDA01000019">
    <property type="protein sequence ID" value="HIY68236.1"/>
    <property type="molecule type" value="Genomic_DNA"/>
</dbReference>
<dbReference type="PANTHER" id="PTHR11328">
    <property type="entry name" value="MAJOR FACILITATOR SUPERFAMILY DOMAIN-CONTAINING PROTEIN"/>
    <property type="match status" value="1"/>
</dbReference>
<keyword evidence="7 8" id="KW-0472">Membrane</keyword>
<dbReference type="Gene3D" id="1.20.1250.20">
    <property type="entry name" value="MFS general substrate transporter like domains"/>
    <property type="match status" value="2"/>
</dbReference>
<dbReference type="InterPro" id="IPR020846">
    <property type="entry name" value="MFS_dom"/>
</dbReference>
<keyword evidence="6 8" id="KW-1133">Transmembrane helix</keyword>
<evidence type="ECO:0000256" key="7">
    <source>
        <dbReference type="ARBA" id="ARBA00023136"/>
    </source>
</evidence>
<dbReference type="CDD" id="cd17332">
    <property type="entry name" value="MFS_MelB_like"/>
    <property type="match status" value="1"/>
</dbReference>
<evidence type="ECO:0000313" key="11">
    <source>
        <dbReference type="Proteomes" id="UP000886844"/>
    </source>
</evidence>
<dbReference type="Pfam" id="PF13347">
    <property type="entry name" value="MFS_2"/>
    <property type="match status" value="1"/>
</dbReference>
<feature type="transmembrane region" description="Helical" evidence="8">
    <location>
        <begin position="181"/>
        <end position="201"/>
    </location>
</feature>
<feature type="transmembrane region" description="Helical" evidence="8">
    <location>
        <begin position="75"/>
        <end position="94"/>
    </location>
</feature>
<proteinExistence type="inferred from homology"/>
<feature type="transmembrane region" description="Helical" evidence="8">
    <location>
        <begin position="421"/>
        <end position="440"/>
    </location>
</feature>
<dbReference type="GO" id="GO:0005886">
    <property type="term" value="C:plasma membrane"/>
    <property type="evidence" value="ECO:0007669"/>
    <property type="project" value="UniProtKB-SubCell"/>
</dbReference>
<dbReference type="PROSITE" id="PS50850">
    <property type="entry name" value="MFS"/>
    <property type="match status" value="1"/>
</dbReference>
<feature type="transmembrane region" description="Helical" evidence="8">
    <location>
        <begin position="330"/>
        <end position="351"/>
    </location>
</feature>
<dbReference type="NCBIfam" id="TIGR00792">
    <property type="entry name" value="gph"/>
    <property type="match status" value="1"/>
</dbReference>
<feature type="domain" description="Major facilitator superfamily (MFS) profile" evidence="9">
    <location>
        <begin position="1"/>
        <end position="442"/>
    </location>
</feature>
<dbReference type="PROSITE" id="PS00872">
    <property type="entry name" value="NA_GALACTOSIDE_SYMP"/>
    <property type="match status" value="1"/>
</dbReference>
<evidence type="ECO:0000256" key="1">
    <source>
        <dbReference type="ARBA" id="ARBA00004651"/>
    </source>
</evidence>
<name>A0A9D2CAF1_9BACT</name>
<feature type="transmembrane region" description="Helical" evidence="8">
    <location>
        <begin position="230"/>
        <end position="247"/>
    </location>
</feature>